<dbReference type="InterPro" id="IPR013154">
    <property type="entry name" value="ADH-like_N"/>
</dbReference>
<keyword evidence="5" id="KW-0520">NAD</keyword>
<dbReference type="RefSeq" id="WP_017434969.1">
    <property type="nucleotide sequence ID" value="NZ_BAWO01000011.1"/>
</dbReference>
<proteinExistence type="inferred from homology"/>
<dbReference type="AlphaFoldDB" id="A0A023DDF1"/>
<dbReference type="EMBL" id="BAWO01000011">
    <property type="protein sequence ID" value="GAJ39006.1"/>
    <property type="molecule type" value="Genomic_DNA"/>
</dbReference>
<evidence type="ECO:0000256" key="4">
    <source>
        <dbReference type="ARBA" id="ARBA00023002"/>
    </source>
</evidence>
<dbReference type="PROSITE" id="PS00059">
    <property type="entry name" value="ADH_ZINC"/>
    <property type="match status" value="1"/>
</dbReference>
<accession>A0A023DDF1</accession>
<dbReference type="Gene3D" id="3.40.50.720">
    <property type="entry name" value="NAD(P)-binding Rossmann-like Domain"/>
    <property type="match status" value="1"/>
</dbReference>
<comment type="caution">
    <text evidence="8">The sequence shown here is derived from an EMBL/GenBank/DDBJ whole genome shotgun (WGS) entry which is preliminary data.</text>
</comment>
<dbReference type="PANTHER" id="PTHR43880:SF12">
    <property type="entry name" value="ALCOHOL DEHYDROGENASE CLASS-3"/>
    <property type="match status" value="1"/>
</dbReference>
<evidence type="ECO:0000256" key="2">
    <source>
        <dbReference type="ARBA" id="ARBA00022723"/>
    </source>
</evidence>
<dbReference type="SMART" id="SM00829">
    <property type="entry name" value="PKS_ER"/>
    <property type="match status" value="1"/>
</dbReference>
<keyword evidence="3 6" id="KW-0862">Zinc</keyword>
<evidence type="ECO:0000313" key="8">
    <source>
        <dbReference type="EMBL" id="GAJ39006.1"/>
    </source>
</evidence>
<keyword evidence="2 6" id="KW-0479">Metal-binding</keyword>
<organism evidence="8 9">
    <name type="scientific">Parageobacillus caldoxylosilyticus NBRC 107762</name>
    <dbReference type="NCBI Taxonomy" id="1220594"/>
    <lineage>
        <taxon>Bacteria</taxon>
        <taxon>Bacillati</taxon>
        <taxon>Bacillota</taxon>
        <taxon>Bacilli</taxon>
        <taxon>Bacillales</taxon>
        <taxon>Anoxybacillaceae</taxon>
        <taxon>Saccharococcus</taxon>
    </lineage>
</organism>
<sequence length="367" mass="38639">MKAAVLHHYGEQLRIEHVELEPPRKGEVRVKMKAAGICHSDLHVVNAHLPLPVPIVLGHEGAGVVDAVGEGVMSVKAGDHVVLNWVPSCGTCYYCQIGRPDMCDEAAKLTAMGTMPDGTTRFSLGGKPVYQFLSIGTFSEYTVVPERAAIPIRADVPFELAALVGCSVMTGVGAVIKTAKVEPGSTVAVIGAGGVGFNVIQGAALSGAKQIIAIDIVPEKLAMTKKFGATHTINAGEEDVVSAVLDLTDGHGVDYAFEAIGRPETMAEAYNITRKTGTTVIVGIAAPNENVAVNAFSLPSQSKTLTGSWLGQGNPPVDYPKLLDLYAAGKLQLEPLVSQIYSLDQINEGFEALKAGKNIRGVIRFAE</sequence>
<dbReference type="PANTHER" id="PTHR43880">
    <property type="entry name" value="ALCOHOL DEHYDROGENASE"/>
    <property type="match status" value="1"/>
</dbReference>
<dbReference type="InterPro" id="IPR013149">
    <property type="entry name" value="ADH-like_C"/>
</dbReference>
<comment type="similarity">
    <text evidence="6">Belongs to the zinc-containing alcohol dehydrogenase family.</text>
</comment>
<dbReference type="InterPro" id="IPR011032">
    <property type="entry name" value="GroES-like_sf"/>
</dbReference>
<dbReference type="FunFam" id="3.40.50.720:FF:000003">
    <property type="entry name" value="S-(hydroxymethyl)glutathione dehydrogenase"/>
    <property type="match status" value="1"/>
</dbReference>
<evidence type="ECO:0000256" key="1">
    <source>
        <dbReference type="ARBA" id="ARBA00001947"/>
    </source>
</evidence>
<dbReference type="GO" id="GO:0046294">
    <property type="term" value="P:formaldehyde catabolic process"/>
    <property type="evidence" value="ECO:0007669"/>
    <property type="project" value="TreeGrafter"/>
</dbReference>
<gene>
    <name evidence="8" type="ORF">GCA01S_011_00590</name>
</gene>
<dbReference type="InterPro" id="IPR036291">
    <property type="entry name" value="NAD(P)-bd_dom_sf"/>
</dbReference>
<evidence type="ECO:0000256" key="6">
    <source>
        <dbReference type="RuleBase" id="RU361277"/>
    </source>
</evidence>
<dbReference type="GO" id="GO:0051903">
    <property type="term" value="F:S-(hydroxymethyl)glutathione dehydrogenase [NAD(P)+] activity"/>
    <property type="evidence" value="ECO:0007669"/>
    <property type="project" value="TreeGrafter"/>
</dbReference>
<protein>
    <submittedName>
        <fullName evidence="8">Putative zinc-containing alcohol dehydrogenase</fullName>
    </submittedName>
</protein>
<dbReference type="Pfam" id="PF08240">
    <property type="entry name" value="ADH_N"/>
    <property type="match status" value="1"/>
</dbReference>
<comment type="cofactor">
    <cofactor evidence="1 6">
        <name>Zn(2+)</name>
        <dbReference type="ChEBI" id="CHEBI:29105"/>
    </cofactor>
</comment>
<dbReference type="OrthoDB" id="9806940at2"/>
<dbReference type="SUPFAM" id="SSF50129">
    <property type="entry name" value="GroES-like"/>
    <property type="match status" value="2"/>
</dbReference>
<evidence type="ECO:0000259" key="7">
    <source>
        <dbReference type="SMART" id="SM00829"/>
    </source>
</evidence>
<dbReference type="GeneID" id="301193631"/>
<dbReference type="InterPro" id="IPR020843">
    <property type="entry name" value="ER"/>
</dbReference>
<keyword evidence="4" id="KW-0560">Oxidoreductase</keyword>
<dbReference type="GO" id="GO:0005829">
    <property type="term" value="C:cytosol"/>
    <property type="evidence" value="ECO:0007669"/>
    <property type="project" value="TreeGrafter"/>
</dbReference>
<dbReference type="Pfam" id="PF00107">
    <property type="entry name" value="ADH_zinc_N"/>
    <property type="match status" value="1"/>
</dbReference>
<evidence type="ECO:0000256" key="3">
    <source>
        <dbReference type="ARBA" id="ARBA00022833"/>
    </source>
</evidence>
<dbReference type="Proteomes" id="UP000023561">
    <property type="component" value="Unassembled WGS sequence"/>
</dbReference>
<evidence type="ECO:0000313" key="9">
    <source>
        <dbReference type="Proteomes" id="UP000023561"/>
    </source>
</evidence>
<dbReference type="GO" id="GO:0008270">
    <property type="term" value="F:zinc ion binding"/>
    <property type="evidence" value="ECO:0007669"/>
    <property type="project" value="InterPro"/>
</dbReference>
<dbReference type="InterPro" id="IPR002328">
    <property type="entry name" value="ADH_Zn_CS"/>
</dbReference>
<name>A0A023DDF1_9BACL</name>
<dbReference type="CDD" id="cd08279">
    <property type="entry name" value="Zn_ADH_class_III"/>
    <property type="match status" value="1"/>
</dbReference>
<dbReference type="SUPFAM" id="SSF51735">
    <property type="entry name" value="NAD(P)-binding Rossmann-fold domains"/>
    <property type="match status" value="1"/>
</dbReference>
<dbReference type="FunFam" id="3.90.180.10:FF:000067">
    <property type="entry name" value="alcohol dehydrogenase 1-like isoform X1"/>
    <property type="match status" value="1"/>
</dbReference>
<keyword evidence="9" id="KW-1185">Reference proteome</keyword>
<reference evidence="8 9" key="1">
    <citation type="submission" date="2014-04" db="EMBL/GenBank/DDBJ databases">
        <title>Whole genome shotgun sequence of Geobacillus caldoxylosilyticus NBRC 107762.</title>
        <authorList>
            <person name="Hosoyama A."/>
            <person name="Hosoyama Y."/>
            <person name="Katano-Makiyama Y."/>
            <person name="Tsuchikane K."/>
            <person name="Ohji S."/>
            <person name="Ichikawa N."/>
            <person name="Yamazoe A."/>
            <person name="Fujita N."/>
        </authorList>
    </citation>
    <scope>NUCLEOTIDE SEQUENCE [LARGE SCALE GENOMIC DNA]</scope>
    <source>
        <strain evidence="8 9">NBRC 107762</strain>
    </source>
</reference>
<evidence type="ECO:0000256" key="5">
    <source>
        <dbReference type="ARBA" id="ARBA00023027"/>
    </source>
</evidence>
<feature type="domain" description="Enoyl reductase (ER)" evidence="7">
    <location>
        <begin position="10"/>
        <end position="363"/>
    </location>
</feature>
<dbReference type="Gene3D" id="3.90.180.10">
    <property type="entry name" value="Medium-chain alcohol dehydrogenases, catalytic domain"/>
    <property type="match status" value="1"/>
</dbReference>